<organism evidence="2 3">
    <name type="scientific">Nyssa sinensis</name>
    <dbReference type="NCBI Taxonomy" id="561372"/>
    <lineage>
        <taxon>Eukaryota</taxon>
        <taxon>Viridiplantae</taxon>
        <taxon>Streptophyta</taxon>
        <taxon>Embryophyta</taxon>
        <taxon>Tracheophyta</taxon>
        <taxon>Spermatophyta</taxon>
        <taxon>Magnoliopsida</taxon>
        <taxon>eudicotyledons</taxon>
        <taxon>Gunneridae</taxon>
        <taxon>Pentapetalae</taxon>
        <taxon>asterids</taxon>
        <taxon>Cornales</taxon>
        <taxon>Nyssaceae</taxon>
        <taxon>Nyssa</taxon>
    </lineage>
</organism>
<name>A0A5J5APL2_9ASTE</name>
<dbReference type="PANTHER" id="PTHR34367">
    <property type="entry name" value="OS02G0734667 PROTEIN"/>
    <property type="match status" value="1"/>
</dbReference>
<feature type="region of interest" description="Disordered" evidence="1">
    <location>
        <begin position="342"/>
        <end position="452"/>
    </location>
</feature>
<gene>
    <name evidence="2" type="ORF">F0562_006731</name>
</gene>
<dbReference type="Proteomes" id="UP000325577">
    <property type="component" value="Linkage Group LG2"/>
</dbReference>
<feature type="region of interest" description="Disordered" evidence="1">
    <location>
        <begin position="311"/>
        <end position="330"/>
    </location>
</feature>
<feature type="compositionally biased region" description="Polar residues" evidence="1">
    <location>
        <begin position="368"/>
        <end position="391"/>
    </location>
</feature>
<dbReference type="AlphaFoldDB" id="A0A5J5APL2"/>
<feature type="region of interest" description="Disordered" evidence="1">
    <location>
        <begin position="137"/>
        <end position="299"/>
    </location>
</feature>
<feature type="compositionally biased region" description="Low complexity" evidence="1">
    <location>
        <begin position="439"/>
        <end position="450"/>
    </location>
</feature>
<feature type="compositionally biased region" description="Polar residues" evidence="1">
    <location>
        <begin position="409"/>
        <end position="436"/>
    </location>
</feature>
<dbReference type="EMBL" id="CM018043">
    <property type="protein sequence ID" value="KAA8532128.1"/>
    <property type="molecule type" value="Genomic_DNA"/>
</dbReference>
<reference evidence="2 3" key="1">
    <citation type="submission" date="2019-09" db="EMBL/GenBank/DDBJ databases">
        <title>A chromosome-level genome assembly of the Chinese tupelo Nyssa sinensis.</title>
        <authorList>
            <person name="Yang X."/>
            <person name="Kang M."/>
            <person name="Yang Y."/>
            <person name="Xiong H."/>
            <person name="Wang M."/>
            <person name="Zhang Z."/>
            <person name="Wang Z."/>
            <person name="Wu H."/>
            <person name="Ma T."/>
            <person name="Liu J."/>
            <person name="Xi Z."/>
        </authorList>
    </citation>
    <scope>NUCLEOTIDE SEQUENCE [LARGE SCALE GENOMIC DNA]</scope>
    <source>
        <strain evidence="2">J267</strain>
        <tissue evidence="2">Leaf</tissue>
    </source>
</reference>
<dbReference type="PANTHER" id="PTHR34367:SF1">
    <property type="entry name" value="OS04G0528600 PROTEIN"/>
    <property type="match status" value="1"/>
</dbReference>
<feature type="region of interest" description="Disordered" evidence="1">
    <location>
        <begin position="1"/>
        <end position="34"/>
    </location>
</feature>
<feature type="compositionally biased region" description="Basic and acidic residues" evidence="1">
    <location>
        <begin position="54"/>
        <end position="69"/>
    </location>
</feature>
<sequence length="740" mass="79687">MGSCLSKKSPISSSPSALPDPPDQSKLITEVEKKKTEEETLKKEIFIIKHRKSHDTDRRSEEEKSRVDQKVTCTTASTTTSNTTCEAAEIGDNSISSKVMNGGLASGGGIVVRTSSCTKEEVDAILIQCGRLSRSSSTGKAALSASGGSCDTGSDPHRSRKYSGSKRSYDFDHENINCDRDSDKRKGNGAEYDDNVVGGDDDEIVAAERINRHRQRQRQSRTSSSSPHGRRRTPSRERDQQQLQRSGSRERGSIGGSGGGRRVSRSPGRRSESPITPSNGVTSATPSSANASSNRPGKMVSVPATVSSLAMAKSNNGGGGGGGGGCAEPPTAAAIKRISVRRNAGDPAMGSRTVASPRSRSPARANVRASNENQNAHTNQYQQQPLSLSRSNSRKAEQSPCRRNPLSEIDQNSLRLEQPSNKNASNNNILSQTPMQKPNVENVSNNKNVVQGPPDKVVAVNFRAKEQRPPIVEEAKVLQPITRDITVTAVASGDESLKPQTLTRTRSSRRSRDLDINPEALLNPTPSYTALLLEDIQNFHQKNTTSFSLPACVTKACSILEAVADLNSSTSSNLSCAFSDDRRRNYIPEQFKNDDNFSFGANPVVKKRLEETKEPFLESEVVVTDDLMEPSLHKYVTLRRGAVGGGDMEEQESSGSNSFVGSQQHWVSSSWEPNSADSIDCWTSSRSNAREEQGHALSESGRGLCGKKKESDYQQSGKGRGRVGSVGGLHTLPVAAAAST</sequence>
<feature type="region of interest" description="Disordered" evidence="1">
    <location>
        <begin position="48"/>
        <end position="71"/>
    </location>
</feature>
<feature type="compositionally biased region" description="Polar residues" evidence="1">
    <location>
        <begin position="653"/>
        <end position="687"/>
    </location>
</feature>
<feature type="compositionally biased region" description="Gly residues" evidence="1">
    <location>
        <begin position="316"/>
        <end position="326"/>
    </location>
</feature>
<feature type="compositionally biased region" description="Basic and acidic residues" evidence="1">
    <location>
        <begin position="167"/>
        <end position="188"/>
    </location>
</feature>
<dbReference type="InterPro" id="IPR040412">
    <property type="entry name" value="At1g65710-like"/>
</dbReference>
<feature type="region of interest" description="Disordered" evidence="1">
    <location>
        <begin position="492"/>
        <end position="512"/>
    </location>
</feature>
<proteinExistence type="predicted"/>
<feature type="compositionally biased region" description="Low complexity" evidence="1">
    <location>
        <begin position="282"/>
        <end position="294"/>
    </location>
</feature>
<evidence type="ECO:0000256" key="1">
    <source>
        <dbReference type="SAM" id="MobiDB-lite"/>
    </source>
</evidence>
<feature type="compositionally biased region" description="Low complexity" evidence="1">
    <location>
        <begin position="1"/>
        <end position="17"/>
    </location>
</feature>
<accession>A0A5J5APL2</accession>
<protein>
    <submittedName>
        <fullName evidence="2">Uncharacterized protein</fullName>
    </submittedName>
</protein>
<feature type="region of interest" description="Disordered" evidence="1">
    <location>
        <begin position="645"/>
        <end position="740"/>
    </location>
</feature>
<dbReference type="OrthoDB" id="1927466at2759"/>
<feature type="compositionally biased region" description="Acidic residues" evidence="1">
    <location>
        <begin position="191"/>
        <end position="205"/>
    </location>
</feature>
<evidence type="ECO:0000313" key="2">
    <source>
        <dbReference type="EMBL" id="KAA8532128.1"/>
    </source>
</evidence>
<keyword evidence="3" id="KW-1185">Reference proteome</keyword>
<evidence type="ECO:0000313" key="3">
    <source>
        <dbReference type="Proteomes" id="UP000325577"/>
    </source>
</evidence>